<evidence type="ECO:0008006" key="3">
    <source>
        <dbReference type="Google" id="ProtNLM"/>
    </source>
</evidence>
<comment type="caution">
    <text evidence="1">The sequence shown here is derived from an EMBL/GenBank/DDBJ whole genome shotgun (WGS) entry which is preliminary data.</text>
</comment>
<protein>
    <recommendedName>
        <fullName evidence="3">Prefoldin subunit 3</fullName>
    </recommendedName>
</protein>
<dbReference type="InterPro" id="IPR009053">
    <property type="entry name" value="Prefoldin"/>
</dbReference>
<proteinExistence type="predicted"/>
<dbReference type="InterPro" id="IPR004127">
    <property type="entry name" value="Prefoldin_subunit_alpha"/>
</dbReference>
<dbReference type="EMBL" id="CAKOGP040001557">
    <property type="protein sequence ID" value="CAJ1945975.1"/>
    <property type="molecule type" value="Genomic_DNA"/>
</dbReference>
<reference evidence="1" key="1">
    <citation type="submission" date="2023-08" db="EMBL/GenBank/DDBJ databases">
        <authorList>
            <person name="Audoor S."/>
            <person name="Bilcke G."/>
        </authorList>
    </citation>
    <scope>NUCLEOTIDE SEQUENCE</scope>
</reference>
<keyword evidence="2" id="KW-1185">Reference proteome</keyword>
<accession>A0AAD2CU72</accession>
<name>A0AAD2CU72_9STRA</name>
<dbReference type="AlphaFoldDB" id="A0AAD2CU72"/>
<gene>
    <name evidence="1" type="ORF">CYCCA115_LOCUS10117</name>
</gene>
<dbReference type="Proteomes" id="UP001295423">
    <property type="component" value="Unassembled WGS sequence"/>
</dbReference>
<dbReference type="Gene3D" id="1.10.287.370">
    <property type="match status" value="1"/>
</dbReference>
<evidence type="ECO:0000313" key="1">
    <source>
        <dbReference type="EMBL" id="CAJ1945975.1"/>
    </source>
</evidence>
<dbReference type="SUPFAM" id="SSF46579">
    <property type="entry name" value="Prefoldin"/>
    <property type="match status" value="1"/>
</dbReference>
<organism evidence="1 2">
    <name type="scientific">Cylindrotheca closterium</name>
    <dbReference type="NCBI Taxonomy" id="2856"/>
    <lineage>
        <taxon>Eukaryota</taxon>
        <taxon>Sar</taxon>
        <taxon>Stramenopiles</taxon>
        <taxon>Ochrophyta</taxon>
        <taxon>Bacillariophyta</taxon>
        <taxon>Bacillariophyceae</taxon>
        <taxon>Bacillariophycidae</taxon>
        <taxon>Bacillariales</taxon>
        <taxon>Bacillariaceae</taxon>
        <taxon>Cylindrotheca</taxon>
    </lineage>
</organism>
<dbReference type="Pfam" id="PF02996">
    <property type="entry name" value="Prefoldin"/>
    <property type="match status" value="1"/>
</dbReference>
<evidence type="ECO:0000313" key="2">
    <source>
        <dbReference type="Proteomes" id="UP001295423"/>
    </source>
</evidence>
<sequence>MEEEDSVAIRDKMAEYSKFLEDILKPEWEDAKYRLDLVRTQIHEYRELQQTLIKQQKDLTATIMAGKEPAAEEKMIEADVDLGMNKTVYCRAVAPASDILEKIFVHVGMNYHVEFRIDEALIFVSKRIKYLEDNPLAAKQAKFDEVDHHLQSAEVIFKQLSTEIQRGF</sequence>